<reference evidence="2 3" key="1">
    <citation type="journal article" date="2019" name="G3 (Bethesda)">
        <title>Sequencing of a Wild Apple (Malus baccata) Genome Unravels the Differences Between Cultivated and Wild Apple Species Regarding Disease Resistance and Cold Tolerance.</title>
        <authorList>
            <person name="Chen X."/>
        </authorList>
    </citation>
    <scope>NUCLEOTIDE SEQUENCE [LARGE SCALE GENOMIC DNA]</scope>
    <source>
        <strain evidence="3">cv. Shandingzi</strain>
        <tissue evidence="2">Leaves</tissue>
    </source>
</reference>
<gene>
    <name evidence="2" type="ORF">C1H46_043165</name>
</gene>
<dbReference type="EMBL" id="VIEB01001575">
    <property type="protein sequence ID" value="TQD71301.1"/>
    <property type="molecule type" value="Genomic_DNA"/>
</dbReference>
<feature type="region of interest" description="Disordered" evidence="1">
    <location>
        <begin position="17"/>
        <end position="64"/>
    </location>
</feature>
<dbReference type="Proteomes" id="UP000315295">
    <property type="component" value="Unassembled WGS sequence"/>
</dbReference>
<sequence>MGNALCSERSAYGILRSQNEESTAKRPKLFSSEKNIDGRKDVSKFTTTAGGKESSNSKPSQEGFGKTMAYDAKAANDINVVIAAMKAAEIGMCLS</sequence>
<organism evidence="2 3">
    <name type="scientific">Malus baccata</name>
    <name type="common">Siberian crab apple</name>
    <name type="synonym">Pyrus baccata</name>
    <dbReference type="NCBI Taxonomy" id="106549"/>
    <lineage>
        <taxon>Eukaryota</taxon>
        <taxon>Viridiplantae</taxon>
        <taxon>Streptophyta</taxon>
        <taxon>Embryophyta</taxon>
        <taxon>Tracheophyta</taxon>
        <taxon>Spermatophyta</taxon>
        <taxon>Magnoliopsida</taxon>
        <taxon>eudicotyledons</taxon>
        <taxon>Gunneridae</taxon>
        <taxon>Pentapetalae</taxon>
        <taxon>rosids</taxon>
        <taxon>fabids</taxon>
        <taxon>Rosales</taxon>
        <taxon>Rosaceae</taxon>
        <taxon>Amygdaloideae</taxon>
        <taxon>Maleae</taxon>
        <taxon>Malus</taxon>
    </lineage>
</organism>
<comment type="caution">
    <text evidence="2">The sequence shown here is derived from an EMBL/GenBank/DDBJ whole genome shotgun (WGS) entry which is preliminary data.</text>
</comment>
<feature type="compositionally biased region" description="Polar residues" evidence="1">
    <location>
        <begin position="44"/>
        <end position="60"/>
    </location>
</feature>
<keyword evidence="3" id="KW-1185">Reference proteome</keyword>
<proteinExistence type="predicted"/>
<evidence type="ECO:0000256" key="1">
    <source>
        <dbReference type="SAM" id="MobiDB-lite"/>
    </source>
</evidence>
<name>A0A540KAQ5_MALBA</name>
<dbReference type="AlphaFoldDB" id="A0A540KAQ5"/>
<accession>A0A540KAQ5</accession>
<protein>
    <submittedName>
        <fullName evidence="2">Uncharacterized protein</fullName>
    </submittedName>
</protein>
<evidence type="ECO:0000313" key="3">
    <source>
        <dbReference type="Proteomes" id="UP000315295"/>
    </source>
</evidence>
<feature type="compositionally biased region" description="Basic and acidic residues" evidence="1">
    <location>
        <begin position="34"/>
        <end position="43"/>
    </location>
</feature>
<evidence type="ECO:0000313" key="2">
    <source>
        <dbReference type="EMBL" id="TQD71301.1"/>
    </source>
</evidence>